<evidence type="ECO:0000313" key="2">
    <source>
        <dbReference type="EMBL" id="CAE4660664.1"/>
    </source>
</evidence>
<evidence type="ECO:0000256" key="1">
    <source>
        <dbReference type="SAM" id="Coils"/>
    </source>
</evidence>
<sequence>MISISQVHYELEKIREGARSTLKKHQENIKQLQAENTAKQSQIDYLMRAQEANWADVERLQKENASMEKKMYCLLRENHLKDERIVTLEKQILKFGPESSNKKEQMSSSLTKKALLCCSRRFSSKGNNMPPETHKIFFNT</sequence>
<dbReference type="EMBL" id="HBNS01056866">
    <property type="protein sequence ID" value="CAE4660664.1"/>
    <property type="molecule type" value="Transcribed_RNA"/>
</dbReference>
<protein>
    <submittedName>
        <fullName evidence="2">Uncharacterized protein</fullName>
    </submittedName>
</protein>
<proteinExistence type="predicted"/>
<accession>A0A7S4SZQ9</accession>
<reference evidence="2" key="1">
    <citation type="submission" date="2021-01" db="EMBL/GenBank/DDBJ databases">
        <authorList>
            <person name="Corre E."/>
            <person name="Pelletier E."/>
            <person name="Niang G."/>
            <person name="Scheremetjew M."/>
            <person name="Finn R."/>
            <person name="Kale V."/>
            <person name="Holt S."/>
            <person name="Cochrane G."/>
            <person name="Meng A."/>
            <person name="Brown T."/>
            <person name="Cohen L."/>
        </authorList>
    </citation>
    <scope>NUCLEOTIDE SEQUENCE</scope>
    <source>
        <strain evidence="2">GSO104</strain>
    </source>
</reference>
<gene>
    <name evidence="2" type="ORF">DBRI00130_LOCUS40924</name>
</gene>
<name>A0A7S4SZQ9_9STRA</name>
<feature type="coiled-coil region" evidence="1">
    <location>
        <begin position="15"/>
        <end position="77"/>
    </location>
</feature>
<keyword evidence="1" id="KW-0175">Coiled coil</keyword>
<dbReference type="AlphaFoldDB" id="A0A7S4SZQ9"/>
<organism evidence="2">
    <name type="scientific">Ditylum brightwellii</name>
    <dbReference type="NCBI Taxonomy" id="49249"/>
    <lineage>
        <taxon>Eukaryota</taxon>
        <taxon>Sar</taxon>
        <taxon>Stramenopiles</taxon>
        <taxon>Ochrophyta</taxon>
        <taxon>Bacillariophyta</taxon>
        <taxon>Mediophyceae</taxon>
        <taxon>Lithodesmiophycidae</taxon>
        <taxon>Lithodesmiales</taxon>
        <taxon>Lithodesmiaceae</taxon>
        <taxon>Ditylum</taxon>
    </lineage>
</organism>